<organism evidence="2 3">
    <name type="scientific">Clostridium thermosuccinogenes</name>
    <dbReference type="NCBI Taxonomy" id="84032"/>
    <lineage>
        <taxon>Bacteria</taxon>
        <taxon>Bacillati</taxon>
        <taxon>Bacillota</taxon>
        <taxon>Clostridia</taxon>
        <taxon>Eubacteriales</taxon>
        <taxon>Clostridiaceae</taxon>
        <taxon>Clostridium</taxon>
    </lineage>
</organism>
<dbReference type="PANTHER" id="PTHR30383:SF5">
    <property type="entry name" value="SGNH HYDROLASE-TYPE ESTERASE DOMAIN-CONTAINING PROTEIN"/>
    <property type="match status" value="1"/>
</dbReference>
<evidence type="ECO:0000313" key="2">
    <source>
        <dbReference type="EMBL" id="PNT97529.1"/>
    </source>
</evidence>
<keyword evidence="3" id="KW-1185">Reference proteome</keyword>
<comment type="caution">
    <text evidence="2">The sequence shown here is derived from an EMBL/GenBank/DDBJ whole genome shotgun (WGS) entry which is preliminary data.</text>
</comment>
<evidence type="ECO:0000259" key="1">
    <source>
        <dbReference type="Pfam" id="PF13472"/>
    </source>
</evidence>
<accession>A0A2K2FC47</accession>
<evidence type="ECO:0000313" key="3">
    <source>
        <dbReference type="Proteomes" id="UP000236151"/>
    </source>
</evidence>
<dbReference type="Proteomes" id="UP000236151">
    <property type="component" value="Unassembled WGS sequence"/>
</dbReference>
<dbReference type="PANTHER" id="PTHR30383">
    <property type="entry name" value="THIOESTERASE 1/PROTEASE 1/LYSOPHOSPHOLIPASE L1"/>
    <property type="match status" value="1"/>
</dbReference>
<name>A0A2K2FC47_9CLOT</name>
<dbReference type="OrthoDB" id="2513075at2"/>
<proteinExistence type="predicted"/>
<dbReference type="AlphaFoldDB" id="A0A2K2FC47"/>
<dbReference type="InterPro" id="IPR036514">
    <property type="entry name" value="SGNH_hydro_sf"/>
</dbReference>
<dbReference type="KEGG" id="cthd:CDO33_09685"/>
<dbReference type="Pfam" id="PF13472">
    <property type="entry name" value="Lipase_GDSL_2"/>
    <property type="match status" value="1"/>
</dbReference>
<dbReference type="InterPro" id="IPR051532">
    <property type="entry name" value="Ester_Hydrolysis_Enzymes"/>
</dbReference>
<dbReference type="EMBL" id="NIOJ01000036">
    <property type="protein sequence ID" value="PNT97529.1"/>
    <property type="molecule type" value="Genomic_DNA"/>
</dbReference>
<reference evidence="3" key="1">
    <citation type="submission" date="2017-06" db="EMBL/GenBank/DDBJ databases">
        <title>Investigating the central metabolism of Clostridium thermosuccinogenes.</title>
        <authorList>
            <person name="Koendjbiharie J.G."/>
            <person name="Van Kranenburg R."/>
            <person name="Vriesendorp B."/>
        </authorList>
    </citation>
    <scope>NUCLEOTIDE SEQUENCE [LARGE SCALE GENOMIC DNA]</scope>
    <source>
        <strain evidence="3">DSM 5806</strain>
    </source>
</reference>
<dbReference type="InterPro" id="IPR013830">
    <property type="entry name" value="SGNH_hydro"/>
</dbReference>
<gene>
    <name evidence="2" type="ORF">CDQ84_13090</name>
</gene>
<dbReference type="GO" id="GO:0004622">
    <property type="term" value="F:phosphatidylcholine lysophospholipase activity"/>
    <property type="evidence" value="ECO:0007669"/>
    <property type="project" value="TreeGrafter"/>
</dbReference>
<feature type="domain" description="SGNH hydrolase-type esterase" evidence="1">
    <location>
        <begin position="87"/>
        <end position="256"/>
    </location>
</feature>
<dbReference type="Gene3D" id="3.40.50.1110">
    <property type="entry name" value="SGNH hydrolase"/>
    <property type="match status" value="1"/>
</dbReference>
<dbReference type="SUPFAM" id="SSF52266">
    <property type="entry name" value="SGNH hydrolase"/>
    <property type="match status" value="1"/>
</dbReference>
<protein>
    <recommendedName>
        <fullName evidence="1">SGNH hydrolase-type esterase domain-containing protein</fullName>
    </recommendedName>
</protein>
<sequence length="267" mass="30814">MHESVYTYNAKAHLHLSYPEKILVSYNVNCTSFDLAIQNGHIYRPRFILLEDNTISFFDRLFADAFEWRVDWFRNLNKSAVRGGTVFVGDSITQEFPLEEMLKDYMPVYNRGIGGDTTEGLLRRLEESIFELSPSKLFLLIGTNDFASFGSNAQQKIMENISLCLDKVKERLPECKIHLISILPVNNTDHPKINHDAVSVRKNQEIIRVNEKLEQLAKEKGAIYIDLYSKMLDENGNLDLSYTREGLHLSPQGYEVVARNLKQYLCR</sequence>